<organism evidence="1 2">
    <name type="scientific">Anisodus acutangulus</name>
    <dbReference type="NCBI Taxonomy" id="402998"/>
    <lineage>
        <taxon>Eukaryota</taxon>
        <taxon>Viridiplantae</taxon>
        <taxon>Streptophyta</taxon>
        <taxon>Embryophyta</taxon>
        <taxon>Tracheophyta</taxon>
        <taxon>Spermatophyta</taxon>
        <taxon>Magnoliopsida</taxon>
        <taxon>eudicotyledons</taxon>
        <taxon>Gunneridae</taxon>
        <taxon>Pentapetalae</taxon>
        <taxon>asterids</taxon>
        <taxon>lamiids</taxon>
        <taxon>Solanales</taxon>
        <taxon>Solanaceae</taxon>
        <taxon>Solanoideae</taxon>
        <taxon>Hyoscyameae</taxon>
        <taxon>Anisodus</taxon>
    </lineage>
</organism>
<accession>A0A9Q1MIH6</accession>
<sequence length="117" mass="13119">MVQSLNILVAFVEEERLRRSERGKKKKLEILKVQAHVVQPTTEVPRPDNEIKKVEVPRLVVEVKEVGVPSQAVDVAKVELPRRVADVPMPTAEVVKENDVLAQVISEEVVFATEKSC</sequence>
<gene>
    <name evidence="1" type="ORF">K7X08_027210</name>
</gene>
<comment type="caution">
    <text evidence="1">The sequence shown here is derived from an EMBL/GenBank/DDBJ whole genome shotgun (WGS) entry which is preliminary data.</text>
</comment>
<dbReference type="Proteomes" id="UP001152561">
    <property type="component" value="Unassembled WGS sequence"/>
</dbReference>
<reference evidence="2" key="1">
    <citation type="journal article" date="2023" name="Proc. Natl. Acad. Sci. U.S.A.">
        <title>Genomic and structural basis for evolution of tropane alkaloid biosynthesis.</title>
        <authorList>
            <person name="Wanga Y.-J."/>
            <person name="Taina T."/>
            <person name="Yua J.-Y."/>
            <person name="Lia J."/>
            <person name="Xua B."/>
            <person name="Chenc J."/>
            <person name="D'Auriad J.C."/>
            <person name="Huanga J.-P."/>
            <person name="Huanga S.-X."/>
        </authorList>
    </citation>
    <scope>NUCLEOTIDE SEQUENCE [LARGE SCALE GENOMIC DNA]</scope>
    <source>
        <strain evidence="2">cv. KIB-2019</strain>
    </source>
</reference>
<proteinExistence type="predicted"/>
<dbReference type="EMBL" id="JAJAGQ010000006">
    <property type="protein sequence ID" value="KAJ8561020.1"/>
    <property type="molecule type" value="Genomic_DNA"/>
</dbReference>
<dbReference type="AlphaFoldDB" id="A0A9Q1MIH6"/>
<name>A0A9Q1MIH6_9SOLA</name>
<evidence type="ECO:0000313" key="2">
    <source>
        <dbReference type="Proteomes" id="UP001152561"/>
    </source>
</evidence>
<evidence type="ECO:0000313" key="1">
    <source>
        <dbReference type="EMBL" id="KAJ8561020.1"/>
    </source>
</evidence>
<protein>
    <submittedName>
        <fullName evidence="1">Uncharacterized protein</fullName>
    </submittedName>
</protein>
<keyword evidence="2" id="KW-1185">Reference proteome</keyword>